<dbReference type="InterPro" id="IPR025698">
    <property type="entry name" value="2TM_dom"/>
</dbReference>
<dbReference type="Pfam" id="PF13239">
    <property type="entry name" value="2TM"/>
    <property type="match status" value="1"/>
</dbReference>
<feature type="transmembrane region" description="Helical" evidence="1">
    <location>
        <begin position="32"/>
        <end position="51"/>
    </location>
</feature>
<dbReference type="STRING" id="1849968.A8C32_17330"/>
<feature type="domain" description="2TM" evidence="2">
    <location>
        <begin position="22"/>
        <end position="102"/>
    </location>
</feature>
<evidence type="ECO:0000259" key="2">
    <source>
        <dbReference type="Pfam" id="PF13239"/>
    </source>
</evidence>
<protein>
    <recommendedName>
        <fullName evidence="2">2TM domain-containing protein</fullName>
    </recommendedName>
</protein>
<name>A0A1E5T850_9FLAO</name>
<dbReference type="RefSeq" id="WP_069830687.1">
    <property type="nucleotide sequence ID" value="NZ_MDJD01000047.1"/>
</dbReference>
<feature type="transmembrane region" description="Helical" evidence="1">
    <location>
        <begin position="57"/>
        <end position="82"/>
    </location>
</feature>
<dbReference type="EMBL" id="MDJD01000047">
    <property type="protein sequence ID" value="OEK07559.1"/>
    <property type="molecule type" value="Genomic_DNA"/>
</dbReference>
<dbReference type="AlphaFoldDB" id="A0A1E5T850"/>
<keyword evidence="1" id="KW-0472">Membrane</keyword>
<keyword evidence="1" id="KW-0812">Transmembrane</keyword>
<reference evidence="3 4" key="1">
    <citation type="submission" date="2016-05" db="EMBL/GenBank/DDBJ databases">
        <title>Draft Genome Sequence of Algibacter sp. Strain SK-16 Isolated from the Surface Water of Aburatsubo Inlet.</title>
        <authorList>
            <person name="Wong S.-K."/>
            <person name="Yoshizawa S."/>
            <person name="Nakajima Y."/>
            <person name="Ogura Y."/>
            <person name="Tetsuya H."/>
            <person name="Hamasaki K."/>
        </authorList>
    </citation>
    <scope>NUCLEOTIDE SEQUENCE [LARGE SCALE GENOMIC DNA]</scope>
    <source>
        <strain evidence="3 4">SK-16</strain>
    </source>
</reference>
<dbReference type="Proteomes" id="UP000095713">
    <property type="component" value="Unassembled WGS sequence"/>
</dbReference>
<keyword evidence="4" id="KW-1185">Reference proteome</keyword>
<evidence type="ECO:0000256" key="1">
    <source>
        <dbReference type="SAM" id="Phobius"/>
    </source>
</evidence>
<accession>A0A1E5T850</accession>
<keyword evidence="1" id="KW-1133">Transmembrane helix</keyword>
<sequence>MKNYKIESYKNKPFQKEESYIRAEKRLKELKGFYWHAFWYVVVNIFLIIIIGVNNKVFWHFGTFSTAIFWGIGLGCHAIGVFGKNLIFSKKWEERKIQEYMDKDKKYWE</sequence>
<organism evidence="3 4">
    <name type="scientific">Flavivirga aquatica</name>
    <dbReference type="NCBI Taxonomy" id="1849968"/>
    <lineage>
        <taxon>Bacteria</taxon>
        <taxon>Pseudomonadati</taxon>
        <taxon>Bacteroidota</taxon>
        <taxon>Flavobacteriia</taxon>
        <taxon>Flavobacteriales</taxon>
        <taxon>Flavobacteriaceae</taxon>
        <taxon>Flavivirga</taxon>
    </lineage>
</organism>
<proteinExistence type="predicted"/>
<gene>
    <name evidence="3" type="ORF">A8C32_17330</name>
</gene>
<dbReference type="OrthoDB" id="1495672at2"/>
<evidence type="ECO:0000313" key="3">
    <source>
        <dbReference type="EMBL" id="OEK07559.1"/>
    </source>
</evidence>
<evidence type="ECO:0000313" key="4">
    <source>
        <dbReference type="Proteomes" id="UP000095713"/>
    </source>
</evidence>
<comment type="caution">
    <text evidence="3">The sequence shown here is derived from an EMBL/GenBank/DDBJ whole genome shotgun (WGS) entry which is preliminary data.</text>
</comment>